<evidence type="ECO:0000313" key="3">
    <source>
        <dbReference type="Proteomes" id="UP000029738"/>
    </source>
</evidence>
<comment type="caution">
    <text evidence="2">The sequence shown here is derived from an EMBL/GenBank/DDBJ whole genome shotgun (WGS) entry which is preliminary data.</text>
</comment>
<dbReference type="EMBL" id="JHEG04000001">
    <property type="protein sequence ID" value="KAF3886534.1"/>
    <property type="molecule type" value="Genomic_DNA"/>
</dbReference>
<keyword evidence="3" id="KW-1185">Reference proteome</keyword>
<dbReference type="OrthoDB" id="3806873at2"/>
<proteinExistence type="predicted"/>
<gene>
    <name evidence="2" type="ORF">DA73_0218615</name>
    <name evidence="1" type="ORF">DA73_0400014385</name>
</gene>
<reference evidence="2" key="1">
    <citation type="journal article" date="2015" name="Genome Announc.">
        <title>Draft Genome Sequence of Tolypothrix boutellei Strain VB521301.</title>
        <authorList>
            <person name="Chandrababunaidu M.M."/>
            <person name="Singh D."/>
            <person name="Sen D."/>
            <person name="Bhan S."/>
            <person name="Das S."/>
            <person name="Gupta A."/>
            <person name="Adhikary S.P."/>
            <person name="Tripathy S."/>
        </authorList>
    </citation>
    <scope>NUCLEOTIDE SEQUENCE</scope>
    <source>
        <strain evidence="2">VB521301</strain>
    </source>
</reference>
<dbReference type="InterPro" id="IPR008271">
    <property type="entry name" value="Ser/Thr_kinase_AS"/>
</dbReference>
<protein>
    <submittedName>
        <fullName evidence="1 2">Phosphotransferase</fullName>
    </submittedName>
</protein>
<dbReference type="PROSITE" id="PS00108">
    <property type="entry name" value="PROTEIN_KINASE_ST"/>
    <property type="match status" value="1"/>
</dbReference>
<dbReference type="AlphaFoldDB" id="A0A0C1R484"/>
<reference evidence="1" key="2">
    <citation type="submission" date="2019-11" db="EMBL/GenBank/DDBJ databases">
        <title>Improved Assembly of Tolypothrix boutellei genome.</title>
        <authorList>
            <person name="Sarangi A.N."/>
            <person name="Mukherjee M."/>
            <person name="Ghosh S."/>
            <person name="Singh D."/>
            <person name="Das A."/>
            <person name="Kant S."/>
            <person name="Prusty A."/>
            <person name="Tripathy S."/>
        </authorList>
    </citation>
    <scope>NUCLEOTIDE SEQUENCE</scope>
    <source>
        <strain evidence="1">VB521301</strain>
    </source>
</reference>
<evidence type="ECO:0000313" key="1">
    <source>
        <dbReference type="EMBL" id="KAF3886534.1"/>
    </source>
</evidence>
<dbReference type="GO" id="GO:0004672">
    <property type="term" value="F:protein kinase activity"/>
    <property type="evidence" value="ECO:0007669"/>
    <property type="project" value="InterPro"/>
</dbReference>
<dbReference type="Proteomes" id="UP000029738">
    <property type="component" value="Unassembled WGS sequence"/>
</dbReference>
<dbReference type="EMBL" id="JHEG02000048">
    <property type="protein sequence ID" value="KIE10548.1"/>
    <property type="molecule type" value="Genomic_DNA"/>
</dbReference>
<dbReference type="SUPFAM" id="SSF56112">
    <property type="entry name" value="Protein kinase-like (PK-like)"/>
    <property type="match status" value="1"/>
</dbReference>
<accession>A0A0C1R484</accession>
<dbReference type="InterPro" id="IPR011009">
    <property type="entry name" value="Kinase-like_dom_sf"/>
</dbReference>
<dbReference type="STRING" id="1479485.DA73_0218615"/>
<sequence length="393" mass="44688">MTFLLSSQNVFEYLVEKGLSTHQKQSLSKIELKPAKNFNLLLSLPEGRQLLIKQEPHDHQGKTAGEFLREWQVQRLLQQFPELSHIRSSVCEAIYFDAEHSIIVFNYLNDYRDLADFYIKENIFPTAIAAAVGATLASIHRLTLDAQDYREFLQSNTGAFSHQTFNLTSDLERITPEIFGTVPGDGLKFFVLYQRFDSLRQAISQLNAAIELCCLTHDDLKLNNILLANNWEEAVSQTSSPTHSMIRLIDWEKSSWGDPASDLGTLIANYLQIWLYGLTVSKTITLEESLRLSTTPLERLQPSIAALVSAYLNNFPEILRRRDFLLRVVQFSGLALIQAILATIQHEKTFGNLGICMLQVAKALLCRPEQSIETVFGMTAFDLIHRRVLRLVK</sequence>
<organism evidence="2">
    <name type="scientific">Tolypothrix bouteillei VB521301</name>
    <dbReference type="NCBI Taxonomy" id="1479485"/>
    <lineage>
        <taxon>Bacteria</taxon>
        <taxon>Bacillati</taxon>
        <taxon>Cyanobacteriota</taxon>
        <taxon>Cyanophyceae</taxon>
        <taxon>Nostocales</taxon>
        <taxon>Tolypothrichaceae</taxon>
        <taxon>Tolypothrix</taxon>
    </lineage>
</organism>
<keyword evidence="2" id="KW-0808">Transferase</keyword>
<evidence type="ECO:0000313" key="2">
    <source>
        <dbReference type="EMBL" id="KIE10548.1"/>
    </source>
</evidence>
<dbReference type="Pfam" id="PF01633">
    <property type="entry name" value="Choline_kinase"/>
    <property type="match status" value="1"/>
</dbReference>
<name>A0A0C1R484_9CYAN</name>
<dbReference type="RefSeq" id="WP_038089564.1">
    <property type="nucleotide sequence ID" value="NZ_JHEG04000001.1"/>
</dbReference>
<dbReference type="Gene3D" id="3.90.1200.10">
    <property type="match status" value="1"/>
</dbReference>